<feature type="non-terminal residue" evidence="2">
    <location>
        <position position="930"/>
    </location>
</feature>
<feature type="compositionally biased region" description="Polar residues" evidence="1">
    <location>
        <begin position="885"/>
        <end position="912"/>
    </location>
</feature>
<evidence type="ECO:0000256" key="1">
    <source>
        <dbReference type="SAM" id="MobiDB-lite"/>
    </source>
</evidence>
<comment type="caution">
    <text evidence="2">The sequence shown here is derived from an EMBL/GenBank/DDBJ whole genome shotgun (WGS) entry which is preliminary data.</text>
</comment>
<gene>
    <name evidence="2" type="ORF">C8A03DRAFT_38341</name>
</gene>
<reference evidence="2" key="1">
    <citation type="journal article" date="2023" name="Mol. Phylogenet. Evol.">
        <title>Genome-scale phylogeny and comparative genomics of the fungal order Sordariales.</title>
        <authorList>
            <person name="Hensen N."/>
            <person name="Bonometti L."/>
            <person name="Westerberg I."/>
            <person name="Brannstrom I.O."/>
            <person name="Guillou S."/>
            <person name="Cros-Aarteil S."/>
            <person name="Calhoun S."/>
            <person name="Haridas S."/>
            <person name="Kuo A."/>
            <person name="Mondo S."/>
            <person name="Pangilinan J."/>
            <person name="Riley R."/>
            <person name="LaButti K."/>
            <person name="Andreopoulos B."/>
            <person name="Lipzen A."/>
            <person name="Chen C."/>
            <person name="Yan M."/>
            <person name="Daum C."/>
            <person name="Ng V."/>
            <person name="Clum A."/>
            <person name="Steindorff A."/>
            <person name="Ohm R.A."/>
            <person name="Martin F."/>
            <person name="Silar P."/>
            <person name="Natvig D.O."/>
            <person name="Lalanne C."/>
            <person name="Gautier V."/>
            <person name="Ament-Velasquez S.L."/>
            <person name="Kruys A."/>
            <person name="Hutchinson M.I."/>
            <person name="Powell A.J."/>
            <person name="Barry K."/>
            <person name="Miller A.N."/>
            <person name="Grigoriev I.V."/>
            <person name="Debuchy R."/>
            <person name="Gladieux P."/>
            <person name="Hiltunen Thoren M."/>
            <person name="Johannesson H."/>
        </authorList>
    </citation>
    <scope>NUCLEOTIDE SEQUENCE</scope>
    <source>
        <strain evidence="2">CBS 532.94</strain>
    </source>
</reference>
<feature type="compositionally biased region" description="Polar residues" evidence="1">
    <location>
        <begin position="1"/>
        <end position="20"/>
    </location>
</feature>
<feature type="compositionally biased region" description="Low complexity" evidence="1">
    <location>
        <begin position="868"/>
        <end position="884"/>
    </location>
</feature>
<feature type="region of interest" description="Disordered" evidence="1">
    <location>
        <begin position="1"/>
        <end position="97"/>
    </location>
</feature>
<reference evidence="2" key="2">
    <citation type="submission" date="2023-05" db="EMBL/GenBank/DDBJ databases">
        <authorList>
            <consortium name="Lawrence Berkeley National Laboratory"/>
            <person name="Steindorff A."/>
            <person name="Hensen N."/>
            <person name="Bonometti L."/>
            <person name="Westerberg I."/>
            <person name="Brannstrom I.O."/>
            <person name="Guillou S."/>
            <person name="Cros-Aarteil S."/>
            <person name="Calhoun S."/>
            <person name="Haridas S."/>
            <person name="Kuo A."/>
            <person name="Mondo S."/>
            <person name="Pangilinan J."/>
            <person name="Riley R."/>
            <person name="Labutti K."/>
            <person name="Andreopoulos B."/>
            <person name="Lipzen A."/>
            <person name="Chen C."/>
            <person name="Yanf M."/>
            <person name="Daum C."/>
            <person name="Ng V."/>
            <person name="Clum A."/>
            <person name="Ohm R."/>
            <person name="Martin F."/>
            <person name="Silar P."/>
            <person name="Natvig D."/>
            <person name="Lalanne C."/>
            <person name="Gautier V."/>
            <person name="Ament-Velasquez S.L."/>
            <person name="Kruys A."/>
            <person name="Hutchinson M.I."/>
            <person name="Powell A.J."/>
            <person name="Barry K."/>
            <person name="Miller A.N."/>
            <person name="Grigoriev I.V."/>
            <person name="Debuchy R."/>
            <person name="Gladieux P."/>
            <person name="Thoren M.H."/>
            <person name="Johannesson H."/>
        </authorList>
    </citation>
    <scope>NUCLEOTIDE SEQUENCE</scope>
    <source>
        <strain evidence="2">CBS 532.94</strain>
    </source>
</reference>
<feature type="region of interest" description="Disordered" evidence="1">
    <location>
        <begin position="267"/>
        <end position="294"/>
    </location>
</feature>
<feature type="region of interest" description="Disordered" evidence="1">
    <location>
        <begin position="661"/>
        <end position="790"/>
    </location>
</feature>
<protein>
    <submittedName>
        <fullName evidence="2">Uncharacterized protein</fullName>
    </submittedName>
</protein>
<keyword evidence="3" id="KW-1185">Reference proteome</keyword>
<feature type="region of interest" description="Disordered" evidence="1">
    <location>
        <begin position="823"/>
        <end position="930"/>
    </location>
</feature>
<evidence type="ECO:0000313" key="3">
    <source>
        <dbReference type="Proteomes" id="UP001303760"/>
    </source>
</evidence>
<dbReference type="Proteomes" id="UP001303760">
    <property type="component" value="Unassembled WGS sequence"/>
</dbReference>
<sequence>MRDNVSETTPLAGSKRQASQSPPPGKSQGNNTVAAAGDNVVNEATAGHADTDITSPTKKLRLDVDNSAAVDQPAPAEEDGPSSAVPFPESSENPAAAPHLAVDNVPGLSPAIPMMFDAGMPTAPVHYDPESAVPVAEGSENPAAVPQLPVDNIPSLSPAIPMLLDAGMATPAAVNQPAPAEDGPSSFVLAENPAVFPQLPVDNISSASPTVPMMVDAGATGNQPVPAEYSLSSAVSVPDSSENPAAVPQLPVDNIGSFFPTMPMNQPSPDGDGFPSAVLGPESSENTGAVPQPPFDLPANDISSDFPAIPMHFDAETAMPIDPALSQPVPSEYRFPSTVSVAESAEFPIPLPLQMPGNSFGSLFPSIPVLIDAGASTGRVWCPTNASGEFDPHWKEWPRNWNHPGNPGEGNVEPLDLHLPDSALPARLHRQFRSLAAQGTLFSSTINSLNAVTQLIDDCYDIEEEARNMQIPKCLLTQPCPAHAPPTNNTNPFMGVDLAEEPEQLRASLGDAIKKVSVPLAEGVKVPKALPRTIVGGEKFQRDTAGRGVLLISREWMEQTRTPMEDVPWFPWDKKRKWKGKAKDIQPVAKPAGGADANGEGVGLAGDRVKAETAGAGDNADKEISGKEGSSAGDSIKARICGPVFVEDGDNCDPNTEIEAQVEQDPAVNPGDTEASVGMTATDIDRTKDEEEVAGVENDTATAAMEIDNNNTAAPINRDTDQSEPVAGHATAAGENRQPASSGNGPRRRVSRFAYPEEAEDEDEGYGHSLRDGLSSTDRGAIGDYRRNNTHWDQAQETDWSRRGTDPADFSCPLTVSVARALENRQRAKTSELPANTDNGQLGDDRNDEDGVDLLQLPELSPRSPFSAPGMAASQAEMAATAQPNTGSPDPTLGKTQSAPVASNGASHPSSSGKKHDFGLDPALPGSDQQ</sequence>
<dbReference type="EMBL" id="MU860450">
    <property type="protein sequence ID" value="KAK4233908.1"/>
    <property type="molecule type" value="Genomic_DNA"/>
</dbReference>
<feature type="region of interest" description="Disordered" evidence="1">
    <location>
        <begin position="613"/>
        <end position="635"/>
    </location>
</feature>
<name>A0AAN7C212_9PEZI</name>
<organism evidence="2 3">
    <name type="scientific">Achaetomium macrosporum</name>
    <dbReference type="NCBI Taxonomy" id="79813"/>
    <lineage>
        <taxon>Eukaryota</taxon>
        <taxon>Fungi</taxon>
        <taxon>Dikarya</taxon>
        <taxon>Ascomycota</taxon>
        <taxon>Pezizomycotina</taxon>
        <taxon>Sordariomycetes</taxon>
        <taxon>Sordariomycetidae</taxon>
        <taxon>Sordariales</taxon>
        <taxon>Chaetomiaceae</taxon>
        <taxon>Achaetomium</taxon>
    </lineage>
</organism>
<dbReference type="AlphaFoldDB" id="A0AAN7C212"/>
<evidence type="ECO:0000313" key="2">
    <source>
        <dbReference type="EMBL" id="KAK4233908.1"/>
    </source>
</evidence>
<proteinExistence type="predicted"/>
<accession>A0AAN7C212</accession>